<dbReference type="Pfam" id="PF07690">
    <property type="entry name" value="MFS_1"/>
    <property type="match status" value="2"/>
</dbReference>
<feature type="transmembrane region" description="Helical" evidence="1">
    <location>
        <begin position="21"/>
        <end position="40"/>
    </location>
</feature>
<keyword evidence="1" id="KW-0812">Transmembrane</keyword>
<dbReference type="EMBL" id="CP015363">
    <property type="protein sequence ID" value="ARD85212.1"/>
    <property type="molecule type" value="Genomic_DNA"/>
</dbReference>
<protein>
    <submittedName>
        <fullName evidence="2">Major facilitator superfamily permease</fullName>
    </submittedName>
</protein>
<feature type="transmembrane region" description="Helical" evidence="1">
    <location>
        <begin position="174"/>
        <end position="199"/>
    </location>
</feature>
<feature type="transmembrane region" description="Helical" evidence="1">
    <location>
        <begin position="257"/>
        <end position="275"/>
    </location>
</feature>
<feature type="transmembrane region" description="Helical" evidence="1">
    <location>
        <begin position="219"/>
        <end position="245"/>
    </location>
</feature>
<dbReference type="OrthoDB" id="56622at2157"/>
<dbReference type="STRING" id="74969.FAD_1349"/>
<evidence type="ECO:0000256" key="1">
    <source>
        <dbReference type="SAM" id="Phobius"/>
    </source>
</evidence>
<dbReference type="KEGG" id="fai:FAD_1349"/>
<dbReference type="RefSeq" id="WP_081142836.1">
    <property type="nucleotide sequence ID" value="NZ_CP015363.1"/>
</dbReference>
<organism evidence="2 3">
    <name type="scientific">Ferroplasma acidiphilum</name>
    <dbReference type="NCBI Taxonomy" id="74969"/>
    <lineage>
        <taxon>Archaea</taxon>
        <taxon>Methanobacteriati</taxon>
        <taxon>Thermoplasmatota</taxon>
        <taxon>Thermoplasmata</taxon>
        <taxon>Thermoplasmatales</taxon>
        <taxon>Ferroplasmaceae</taxon>
        <taxon>Ferroplasma</taxon>
    </lineage>
</organism>
<evidence type="ECO:0000313" key="3">
    <source>
        <dbReference type="Proteomes" id="UP000192050"/>
    </source>
</evidence>
<proteinExistence type="predicted"/>
<feature type="transmembrane region" description="Helical" evidence="1">
    <location>
        <begin position="143"/>
        <end position="168"/>
    </location>
</feature>
<keyword evidence="3" id="KW-1185">Reference proteome</keyword>
<feature type="transmembrane region" description="Helical" evidence="1">
    <location>
        <begin position="101"/>
        <end position="122"/>
    </location>
</feature>
<dbReference type="InterPro" id="IPR011701">
    <property type="entry name" value="MFS"/>
</dbReference>
<dbReference type="Proteomes" id="UP000192050">
    <property type="component" value="Chromosome"/>
</dbReference>
<dbReference type="GeneID" id="84217961"/>
<dbReference type="InterPro" id="IPR036259">
    <property type="entry name" value="MFS_trans_sf"/>
</dbReference>
<dbReference type="Gene3D" id="1.20.1250.20">
    <property type="entry name" value="MFS general substrate transporter like domains"/>
    <property type="match status" value="2"/>
</dbReference>
<name>A0A1V0N504_9ARCH</name>
<accession>A0A1V0N504</accession>
<dbReference type="SUPFAM" id="SSF103473">
    <property type="entry name" value="MFS general substrate transporter"/>
    <property type="match status" value="1"/>
</dbReference>
<evidence type="ECO:0000313" key="2">
    <source>
        <dbReference type="EMBL" id="ARD85212.1"/>
    </source>
</evidence>
<feature type="transmembrane region" description="Helical" evidence="1">
    <location>
        <begin position="46"/>
        <end position="66"/>
    </location>
</feature>
<keyword evidence="1" id="KW-0472">Membrane</keyword>
<feature type="transmembrane region" description="Helical" evidence="1">
    <location>
        <begin position="78"/>
        <end position="95"/>
    </location>
</feature>
<dbReference type="AlphaFoldDB" id="A0A1V0N504"/>
<feature type="transmembrane region" description="Helical" evidence="1">
    <location>
        <begin position="296"/>
        <end position="317"/>
    </location>
</feature>
<sequence>MFSDSPDVVNRSFRYLLISRALRSSALIFVTLSLPLYLHFLHFSLVFISLIYIPIIIFNVVLVLILGRLGDKIGYSKILILGEAFPVVGLLLLAISTNIYVIAIGAIIAGITGGAGGMRGAFSPGMTAFIANNYPGEGNRVNRLSLLTATASFFSIFGGLFLSLYGIISSAIGILLFYRVFFIVSFLLVFGSLIALSRLHEYRRPKKTTKIMKKASFKYLLRIILPNSINAAAIGIAMPLLPLFFELKFHVDPGTVGNIYTIAYAATAIGSYTSGKFINGRVDSLKMASIAHILQGALFIIIAFTPFLFIATAIYVGRMAVAGIGSPMRGAINVRGIDKEDYGTSTSIQGVSGRGSQLTTGASGYLMDLNFAFPLLIGGAMQAAGGVLYYVLVKSWHPEKSSERRSETVKTN</sequence>
<feature type="transmembrane region" description="Helical" evidence="1">
    <location>
        <begin position="371"/>
        <end position="392"/>
    </location>
</feature>
<gene>
    <name evidence="2" type="ORF">FAD_1349</name>
</gene>
<reference evidence="2 3" key="1">
    <citation type="submission" date="2011-10" db="EMBL/GenBank/DDBJ databases">
        <title>Metabolic and evolutionary patterns in the extreme acidophile Ferroplasma acidiphilum.</title>
        <authorList>
            <person name="Golyshina O.V."/>
            <person name="Kozyavkin S.A."/>
            <person name="Tatusov R.L."/>
            <person name="Slesarev A.I."/>
            <person name="Golyshin P.N."/>
        </authorList>
    </citation>
    <scope>NUCLEOTIDE SEQUENCE [LARGE SCALE GENOMIC DNA]</scope>
    <source>
        <strain evidence="3">Y</strain>
    </source>
</reference>
<dbReference type="PANTHER" id="PTHR23520:SF5">
    <property type="entry name" value="TRANSPORTER, PUTATIVE (AFU_ORTHOLOGUE AFUA_3G04000)-RELATED"/>
    <property type="match status" value="1"/>
</dbReference>
<dbReference type="PANTHER" id="PTHR23520">
    <property type="entry name" value="TRANSPORTER, PUTATIVE (AFU_ORTHOLOGUE AFUA_3G04000)-RELATED"/>
    <property type="match status" value="1"/>
</dbReference>
<keyword evidence="1" id="KW-1133">Transmembrane helix</keyword>
<dbReference type="GO" id="GO:0022857">
    <property type="term" value="F:transmembrane transporter activity"/>
    <property type="evidence" value="ECO:0007669"/>
    <property type="project" value="InterPro"/>
</dbReference>